<dbReference type="SMART" id="SM00761">
    <property type="entry name" value="HDAC_interact"/>
    <property type="match status" value="1"/>
</dbReference>
<evidence type="ECO:0000256" key="1">
    <source>
        <dbReference type="SAM" id="MobiDB-lite"/>
    </source>
</evidence>
<feature type="region of interest" description="Disordered" evidence="1">
    <location>
        <begin position="93"/>
        <end position="126"/>
    </location>
</feature>
<gene>
    <name evidence="3" type="ORF">HU200_000502</name>
</gene>
<dbReference type="Proteomes" id="UP000636709">
    <property type="component" value="Unassembled WGS sequence"/>
</dbReference>
<proteinExistence type="predicted"/>
<evidence type="ECO:0000313" key="4">
    <source>
        <dbReference type="Proteomes" id="UP000636709"/>
    </source>
</evidence>
<dbReference type="OrthoDB" id="10265969at2759"/>
<dbReference type="GO" id="GO:0000118">
    <property type="term" value="C:histone deacetylase complex"/>
    <property type="evidence" value="ECO:0007669"/>
    <property type="project" value="TreeGrafter"/>
</dbReference>
<feature type="domain" description="Histone deacetylase interacting" evidence="2">
    <location>
        <begin position="137"/>
        <end position="238"/>
    </location>
</feature>
<protein>
    <recommendedName>
        <fullName evidence="2">Histone deacetylase interacting domain-containing protein</fullName>
    </recommendedName>
</protein>
<reference evidence="3" key="1">
    <citation type="submission" date="2020-07" db="EMBL/GenBank/DDBJ databases">
        <title>Genome sequence and genetic diversity analysis of an under-domesticated orphan crop, white fonio (Digitaria exilis).</title>
        <authorList>
            <person name="Bennetzen J.L."/>
            <person name="Chen S."/>
            <person name="Ma X."/>
            <person name="Wang X."/>
            <person name="Yssel A.E.J."/>
            <person name="Chaluvadi S.R."/>
            <person name="Johnson M."/>
            <person name="Gangashetty P."/>
            <person name="Hamidou F."/>
            <person name="Sanogo M.D."/>
            <person name="Zwaenepoel A."/>
            <person name="Wallace J."/>
            <person name="Van De Peer Y."/>
            <person name="Van Deynze A."/>
        </authorList>
    </citation>
    <scope>NUCLEOTIDE SEQUENCE</scope>
    <source>
        <tissue evidence="3">Leaves</tissue>
    </source>
</reference>
<dbReference type="EMBL" id="JACEFO010000076">
    <property type="protein sequence ID" value="KAF8783565.1"/>
    <property type="molecule type" value="Genomic_DNA"/>
</dbReference>
<feature type="compositionally biased region" description="Basic and acidic residues" evidence="1">
    <location>
        <begin position="108"/>
        <end position="126"/>
    </location>
</feature>
<keyword evidence="4" id="KW-1185">Reference proteome</keyword>
<feature type="compositionally biased region" description="Basic and acidic residues" evidence="1">
    <location>
        <begin position="708"/>
        <end position="718"/>
    </location>
</feature>
<sequence>MHQCPEFIEMFETYLPDHLRMTLPNQQSCRSPETSSADKAVVCCTPDANHSWDGNRMKTTSNKHNVSQPGCPHDQYHEETECNFRQKYTLPDSFGTPKKGTGESFLAQEHDGDKTDPLPDWSPSRENELPLKVNLDMCTRSTTSYYLLPKNCLTLKSSYRTELGRSIFNDTLVSATSGREDCFKFRTKNHYEENIFKCEDDMFESDMLLHRYKATADFIGNLLQDHVDSAMRIQEHLTPLHRRCIEQLYDEHGLDMLDALWEKIDTSTVLAILHSRLNQKIEELSEARLSLIKTCSNNISNNYHRSLDHRSSSFKQLDKRRMRPKLRISLSLAALLAEARDINMAMLKSHDKHLSSACNNQSSLIPENASEDTNVHIHKDIERMICCASKSCPSEQKPMLVWTKLVQPLSCINCQLPELNHTVAPEEACEHCGLSRTFLRSIPDSSFAHDFPLSSKRGRYLVNMSSKPASIHDDCQTDIEDGEFIPDVGNVQLGSRIGPGNTAESCDVAVPNEDDCDHCDKSDVRHESREGNVEMGNLAYPKRTDELGDVKGIIPCCSLAVLLRLHQIVYERLLEAKNLSRESRTCGVYEGSISFSIYSCRFMEELFSLLTGSTNSSNFENYCLTVLGPKSYVLFTLHEVIGRLIKQLCKICPGAEHNSLLQPHETVLEPDPSVDLSHHQNARRYPGRPTNGSLEQDHGEGEGEEEEGSKPLDLDDTVKPMQNHFQRRKKRKLDTGAASISQPGADGLNL</sequence>
<dbReference type="Pfam" id="PF08295">
    <property type="entry name" value="Sin3_corepress"/>
    <property type="match status" value="1"/>
</dbReference>
<dbReference type="InterPro" id="IPR013194">
    <property type="entry name" value="HDAC_interact_dom"/>
</dbReference>
<dbReference type="PANTHER" id="PTHR12346">
    <property type="entry name" value="SIN3B-RELATED"/>
    <property type="match status" value="1"/>
</dbReference>
<evidence type="ECO:0000259" key="2">
    <source>
        <dbReference type="SMART" id="SM00761"/>
    </source>
</evidence>
<dbReference type="PANTHER" id="PTHR12346:SF25">
    <property type="entry name" value="OS05G0588700 PROTEIN"/>
    <property type="match status" value="1"/>
</dbReference>
<accession>A0A835G1R4</accession>
<dbReference type="InterPro" id="IPR039774">
    <property type="entry name" value="Sin3-like"/>
</dbReference>
<name>A0A835G1R4_9POAL</name>
<evidence type="ECO:0000313" key="3">
    <source>
        <dbReference type="EMBL" id="KAF8783565.1"/>
    </source>
</evidence>
<dbReference type="GO" id="GO:0003714">
    <property type="term" value="F:transcription corepressor activity"/>
    <property type="evidence" value="ECO:0007669"/>
    <property type="project" value="InterPro"/>
</dbReference>
<comment type="caution">
    <text evidence="3">The sequence shown here is derived from an EMBL/GenBank/DDBJ whole genome shotgun (WGS) entry which is preliminary data.</text>
</comment>
<organism evidence="3 4">
    <name type="scientific">Digitaria exilis</name>
    <dbReference type="NCBI Taxonomy" id="1010633"/>
    <lineage>
        <taxon>Eukaryota</taxon>
        <taxon>Viridiplantae</taxon>
        <taxon>Streptophyta</taxon>
        <taxon>Embryophyta</taxon>
        <taxon>Tracheophyta</taxon>
        <taxon>Spermatophyta</taxon>
        <taxon>Magnoliopsida</taxon>
        <taxon>Liliopsida</taxon>
        <taxon>Poales</taxon>
        <taxon>Poaceae</taxon>
        <taxon>PACMAD clade</taxon>
        <taxon>Panicoideae</taxon>
        <taxon>Panicodae</taxon>
        <taxon>Paniceae</taxon>
        <taxon>Anthephorinae</taxon>
        <taxon>Digitaria</taxon>
    </lineage>
</organism>
<dbReference type="AlphaFoldDB" id="A0A835G1R4"/>
<dbReference type="GO" id="GO:0000122">
    <property type="term" value="P:negative regulation of transcription by RNA polymerase II"/>
    <property type="evidence" value="ECO:0007669"/>
    <property type="project" value="TreeGrafter"/>
</dbReference>
<dbReference type="GO" id="GO:0000785">
    <property type="term" value="C:chromatin"/>
    <property type="evidence" value="ECO:0007669"/>
    <property type="project" value="TreeGrafter"/>
</dbReference>
<feature type="region of interest" description="Disordered" evidence="1">
    <location>
        <begin position="668"/>
        <end position="750"/>
    </location>
</feature>